<keyword evidence="5 8" id="KW-0808">Transferase</keyword>
<dbReference type="Gene3D" id="3.90.1150.10">
    <property type="entry name" value="Aspartate Aminotransferase, domain 1"/>
    <property type="match status" value="1"/>
</dbReference>
<dbReference type="GO" id="GO:0004069">
    <property type="term" value="F:L-aspartate:2-oxoglutarate aminotransferase activity"/>
    <property type="evidence" value="ECO:0007669"/>
    <property type="project" value="TreeGrafter"/>
</dbReference>
<dbReference type="SUPFAM" id="SSF53383">
    <property type="entry name" value="PLP-dependent transferases"/>
    <property type="match status" value="1"/>
</dbReference>
<dbReference type="PANTHER" id="PTHR11879">
    <property type="entry name" value="ASPARTATE AMINOTRANSFERASE"/>
    <property type="match status" value="1"/>
</dbReference>
<dbReference type="Proteomes" id="UP000269721">
    <property type="component" value="Unassembled WGS sequence"/>
</dbReference>
<feature type="non-terminal residue" evidence="8">
    <location>
        <position position="1"/>
    </location>
</feature>
<evidence type="ECO:0000256" key="1">
    <source>
        <dbReference type="ARBA" id="ARBA00001933"/>
    </source>
</evidence>
<dbReference type="InterPro" id="IPR015421">
    <property type="entry name" value="PyrdxlP-dep_Trfase_major"/>
</dbReference>
<name>A0A4V1IPS3_9FUNG</name>
<evidence type="ECO:0000259" key="7">
    <source>
        <dbReference type="Pfam" id="PF00155"/>
    </source>
</evidence>
<dbReference type="InterPro" id="IPR000796">
    <property type="entry name" value="Asp_trans"/>
</dbReference>
<dbReference type="Pfam" id="PF00155">
    <property type="entry name" value="Aminotran_1_2"/>
    <property type="match status" value="1"/>
</dbReference>
<evidence type="ECO:0000313" key="9">
    <source>
        <dbReference type="Proteomes" id="UP000269721"/>
    </source>
</evidence>
<evidence type="ECO:0000256" key="6">
    <source>
        <dbReference type="ARBA" id="ARBA00022898"/>
    </source>
</evidence>
<keyword evidence="6" id="KW-0663">Pyridoxal phosphate</keyword>
<protein>
    <submittedName>
        <fullName evidence="8">Pyridoxal phosphate-dependent transferase</fullName>
    </submittedName>
</protein>
<reference evidence="9" key="1">
    <citation type="journal article" date="2018" name="Nat. Microbiol.">
        <title>Leveraging single-cell genomics to expand the fungal tree of life.</title>
        <authorList>
            <person name="Ahrendt S.R."/>
            <person name="Quandt C.A."/>
            <person name="Ciobanu D."/>
            <person name="Clum A."/>
            <person name="Salamov A."/>
            <person name="Andreopoulos B."/>
            <person name="Cheng J.F."/>
            <person name="Woyke T."/>
            <person name="Pelin A."/>
            <person name="Henrissat B."/>
            <person name="Reynolds N.K."/>
            <person name="Benny G.L."/>
            <person name="Smith M.E."/>
            <person name="James T.Y."/>
            <person name="Grigoriev I.V."/>
        </authorList>
    </citation>
    <scope>NUCLEOTIDE SEQUENCE [LARGE SCALE GENOMIC DNA]</scope>
</reference>
<dbReference type="GO" id="GO:0006532">
    <property type="term" value="P:aspartate biosynthetic process"/>
    <property type="evidence" value="ECO:0007669"/>
    <property type="project" value="TreeGrafter"/>
</dbReference>
<dbReference type="GO" id="GO:0030170">
    <property type="term" value="F:pyridoxal phosphate binding"/>
    <property type="evidence" value="ECO:0007669"/>
    <property type="project" value="InterPro"/>
</dbReference>
<comment type="subunit">
    <text evidence="3">Homodimer.</text>
</comment>
<evidence type="ECO:0000256" key="2">
    <source>
        <dbReference type="ARBA" id="ARBA00007441"/>
    </source>
</evidence>
<organism evidence="8 9">
    <name type="scientific">Blyttiomyces helicus</name>
    <dbReference type="NCBI Taxonomy" id="388810"/>
    <lineage>
        <taxon>Eukaryota</taxon>
        <taxon>Fungi</taxon>
        <taxon>Fungi incertae sedis</taxon>
        <taxon>Chytridiomycota</taxon>
        <taxon>Chytridiomycota incertae sedis</taxon>
        <taxon>Chytridiomycetes</taxon>
        <taxon>Chytridiomycetes incertae sedis</taxon>
        <taxon>Blyttiomyces</taxon>
    </lineage>
</organism>
<dbReference type="OrthoDB" id="2154171at2759"/>
<feature type="domain" description="Aminotransferase class I/classII large" evidence="7">
    <location>
        <begin position="23"/>
        <end position="163"/>
    </location>
</feature>
<accession>A0A4V1IPS3</accession>
<keyword evidence="9" id="KW-1185">Reference proteome</keyword>
<gene>
    <name evidence="8" type="ORF">BDK51DRAFT_21056</name>
</gene>
<evidence type="ECO:0000256" key="3">
    <source>
        <dbReference type="ARBA" id="ARBA00011738"/>
    </source>
</evidence>
<dbReference type="EMBL" id="ML000552">
    <property type="protein sequence ID" value="RKO84057.1"/>
    <property type="molecule type" value="Genomic_DNA"/>
</dbReference>
<dbReference type="InterPro" id="IPR015424">
    <property type="entry name" value="PyrdxlP-dep_Trfase"/>
</dbReference>
<dbReference type="InterPro" id="IPR015422">
    <property type="entry name" value="PyrdxlP-dep_Trfase_small"/>
</dbReference>
<sequence length="178" mass="19186">VPLAPPDAIFRLTSDYRADPDPRKINLGVGAYRDESGKPWVLPVVRKAERLLLDDPALDHEYLPIDGLGTFTDAAAKLILGAESGAIRDGRVTACQSISGTGALRLGAEFLARFHRAPVYISNPTWANHRAIFNDAGFEVRDYPYWDASTRGLAFDAMISTLQVCVDLGGGGGARSTV</sequence>
<comment type="cofactor">
    <cofactor evidence="1">
        <name>pyridoxal 5'-phosphate</name>
        <dbReference type="ChEBI" id="CHEBI:597326"/>
    </cofactor>
</comment>
<evidence type="ECO:0000256" key="4">
    <source>
        <dbReference type="ARBA" id="ARBA00022576"/>
    </source>
</evidence>
<dbReference type="InterPro" id="IPR004839">
    <property type="entry name" value="Aminotransferase_I/II_large"/>
</dbReference>
<proteinExistence type="inferred from homology"/>
<dbReference type="AlphaFoldDB" id="A0A4V1IPS3"/>
<evidence type="ECO:0000313" key="8">
    <source>
        <dbReference type="EMBL" id="RKO84057.1"/>
    </source>
</evidence>
<comment type="similarity">
    <text evidence="2">Belongs to the class-I pyridoxal-phosphate-dependent aminotransferase family.</text>
</comment>
<evidence type="ECO:0000256" key="5">
    <source>
        <dbReference type="ARBA" id="ARBA00022679"/>
    </source>
</evidence>
<dbReference type="Gene3D" id="3.40.640.10">
    <property type="entry name" value="Type I PLP-dependent aspartate aminotransferase-like (Major domain)"/>
    <property type="match status" value="1"/>
</dbReference>
<keyword evidence="4" id="KW-0032">Aminotransferase</keyword>
<dbReference type="GO" id="GO:0005829">
    <property type="term" value="C:cytosol"/>
    <property type="evidence" value="ECO:0007669"/>
    <property type="project" value="TreeGrafter"/>
</dbReference>
<dbReference type="PANTHER" id="PTHR11879:SF55">
    <property type="entry name" value="GLUTAMATE OXALOACETATE TRANSAMINASE 1, ISOFORM B"/>
    <property type="match status" value="1"/>
</dbReference>